<dbReference type="EMBL" id="CP034438">
    <property type="protein sequence ID" value="AZN29965.1"/>
    <property type="molecule type" value="Genomic_DNA"/>
</dbReference>
<dbReference type="Proteomes" id="UP000270021">
    <property type="component" value="Chromosome"/>
</dbReference>
<dbReference type="GO" id="GO:0017004">
    <property type="term" value="P:cytochrome complex assembly"/>
    <property type="evidence" value="ECO:0007669"/>
    <property type="project" value="UniProtKB-KW"/>
</dbReference>
<dbReference type="KEGG" id="fsl:EJO69_06310"/>
<name>A0A3Q8WVB8_9ACTO</name>
<accession>A0A3Q8WVB8</accession>
<dbReference type="InterPro" id="IPR023494">
    <property type="entry name" value="Cyt_c_bgen_Ccs1/CcsB/ResB"/>
</dbReference>
<keyword evidence="5 6" id="KW-0472">Membrane</keyword>
<evidence type="ECO:0000313" key="8">
    <source>
        <dbReference type="EMBL" id="AZN29965.1"/>
    </source>
</evidence>
<gene>
    <name evidence="8" type="ORF">EJO69_06310</name>
</gene>
<evidence type="ECO:0000256" key="3">
    <source>
        <dbReference type="ARBA" id="ARBA00022748"/>
    </source>
</evidence>
<feature type="transmembrane region" description="Helical" evidence="6">
    <location>
        <begin position="92"/>
        <end position="110"/>
    </location>
</feature>
<keyword evidence="2 6" id="KW-0812">Transmembrane</keyword>
<protein>
    <submittedName>
        <fullName evidence="8">Cytochrome c biogenesis protein ResB</fullName>
    </submittedName>
</protein>
<dbReference type="PANTHER" id="PTHR31566">
    <property type="entry name" value="CYTOCHROME C BIOGENESIS PROTEIN CCS1, CHLOROPLASTIC"/>
    <property type="match status" value="1"/>
</dbReference>
<dbReference type="InterPro" id="IPR007816">
    <property type="entry name" value="ResB-like_domain"/>
</dbReference>
<dbReference type="OrthoDB" id="3949537at2"/>
<evidence type="ECO:0000256" key="5">
    <source>
        <dbReference type="ARBA" id="ARBA00023136"/>
    </source>
</evidence>
<keyword evidence="9" id="KW-1185">Reference proteome</keyword>
<feature type="transmembrane region" description="Helical" evidence="6">
    <location>
        <begin position="38"/>
        <end position="55"/>
    </location>
</feature>
<feature type="transmembrane region" description="Helical" evidence="6">
    <location>
        <begin position="448"/>
        <end position="468"/>
    </location>
</feature>
<dbReference type="AlphaFoldDB" id="A0A3Q8WVB8"/>
<feature type="transmembrane region" description="Helical" evidence="6">
    <location>
        <begin position="181"/>
        <end position="200"/>
    </location>
</feature>
<dbReference type="GO" id="GO:0016020">
    <property type="term" value="C:membrane"/>
    <property type="evidence" value="ECO:0007669"/>
    <property type="project" value="UniProtKB-SubCell"/>
</dbReference>
<evidence type="ECO:0000313" key="9">
    <source>
        <dbReference type="Proteomes" id="UP000270021"/>
    </source>
</evidence>
<evidence type="ECO:0000256" key="2">
    <source>
        <dbReference type="ARBA" id="ARBA00022692"/>
    </source>
</evidence>
<reference evidence="8 9" key="1">
    <citation type="submission" date="2018-12" db="EMBL/GenBank/DDBJ databases">
        <title>Complete genome sequence of Flaviflexus salsibiostraticola KCTC 33148.</title>
        <authorList>
            <person name="Bae J.-W."/>
        </authorList>
    </citation>
    <scope>NUCLEOTIDE SEQUENCE [LARGE SCALE GENOMIC DNA]</scope>
    <source>
        <strain evidence="8 9">KCTC 33148</strain>
    </source>
</reference>
<sequence length="509" mass="55560">MMETIRTERDTPAGSPAGIGLKGWLRWGWRQLTSMRNAIIMLLLLVIALIPASLLPQKRQDPVLAEQWIEDNGVWGTILDALGFFNILTAPWFAAIYILLFISLVGCIVPRSFSLARDLRSGPGRVPGRLDRYETHRSVATDLSEDEALALAESRLRGYRTVRRDGGISAQRGYLREAGNLVFHMSLLGLLIVFGLSQALSFRGQAIIVEGETFANSVLTYDTFERGLLVDEESLPPYRVTLNEMRPEFYEDGTPSAFMADVTVTMAGEETDEIIRPNEPLDIEGTNVYLSGNGYAPRIRVTDSAGNVGLDDYVVLPDITQTYISTGVIKVPDVTEGEQLGFQATLFPTARTQDGVIVSVNPDALNPVLVATTWVGDLGLDDGVPQNVYLLDTENLELVTEPIGETDIGVLTTLALGEKADIPGGHGTIEFVELARFAALDMRYDPTLGWMLVFAVLGLGGLATSLLMPSRRVWVRYNSGVLHAAAIGRKGDEGLEKTVSATLSLEEDS</sequence>
<evidence type="ECO:0000256" key="6">
    <source>
        <dbReference type="SAM" id="Phobius"/>
    </source>
</evidence>
<keyword evidence="4 6" id="KW-1133">Transmembrane helix</keyword>
<keyword evidence="3" id="KW-0201">Cytochrome c-type biogenesis</keyword>
<feature type="domain" description="ResB-like" evidence="7">
    <location>
        <begin position="35"/>
        <end position="498"/>
    </location>
</feature>
<evidence type="ECO:0000256" key="4">
    <source>
        <dbReference type="ARBA" id="ARBA00022989"/>
    </source>
</evidence>
<dbReference type="Pfam" id="PF05140">
    <property type="entry name" value="ResB"/>
    <property type="match status" value="1"/>
</dbReference>
<organism evidence="8 9">
    <name type="scientific">Flaviflexus salsibiostraticola</name>
    <dbReference type="NCBI Taxonomy" id="1282737"/>
    <lineage>
        <taxon>Bacteria</taxon>
        <taxon>Bacillati</taxon>
        <taxon>Actinomycetota</taxon>
        <taxon>Actinomycetes</taxon>
        <taxon>Actinomycetales</taxon>
        <taxon>Actinomycetaceae</taxon>
        <taxon>Flaviflexus</taxon>
    </lineage>
</organism>
<evidence type="ECO:0000259" key="7">
    <source>
        <dbReference type="Pfam" id="PF05140"/>
    </source>
</evidence>
<proteinExistence type="predicted"/>
<dbReference type="PANTHER" id="PTHR31566:SF0">
    <property type="entry name" value="CYTOCHROME C BIOGENESIS PROTEIN CCS1, CHLOROPLASTIC"/>
    <property type="match status" value="1"/>
</dbReference>
<evidence type="ECO:0000256" key="1">
    <source>
        <dbReference type="ARBA" id="ARBA00004141"/>
    </source>
</evidence>
<comment type="subcellular location">
    <subcellularLocation>
        <location evidence="1">Membrane</location>
        <topology evidence="1">Multi-pass membrane protein</topology>
    </subcellularLocation>
</comment>